<evidence type="ECO:0000313" key="6">
    <source>
        <dbReference type="Proteomes" id="UP000800200"/>
    </source>
</evidence>
<gene>
    <name evidence="5" type="ORF">K469DRAFT_235644</name>
</gene>
<comment type="similarity">
    <text evidence="2">Belongs to the carotenoid oxygenase family.</text>
</comment>
<evidence type="ECO:0000256" key="4">
    <source>
        <dbReference type="ARBA" id="ARBA00023004"/>
    </source>
</evidence>
<dbReference type="OrthoDB" id="1069523at2759"/>
<organism evidence="5 6">
    <name type="scientific">Zopfia rhizophila CBS 207.26</name>
    <dbReference type="NCBI Taxonomy" id="1314779"/>
    <lineage>
        <taxon>Eukaryota</taxon>
        <taxon>Fungi</taxon>
        <taxon>Dikarya</taxon>
        <taxon>Ascomycota</taxon>
        <taxon>Pezizomycotina</taxon>
        <taxon>Dothideomycetes</taxon>
        <taxon>Dothideomycetes incertae sedis</taxon>
        <taxon>Zopfiaceae</taxon>
        <taxon>Zopfia</taxon>
    </lineage>
</organism>
<sequence length="95" mass="10827">MYANFQSFAPISTFLISPKWFRAPNLFPSHTDNAYEDSHDNIVFDPPLTDKNAFSFWPDADGNALDPQETAANLVRFTFHPRSDNLDLPPPQMLL</sequence>
<comment type="cofactor">
    <cofactor evidence="1">
        <name>Fe(2+)</name>
        <dbReference type="ChEBI" id="CHEBI:29033"/>
    </cofactor>
</comment>
<evidence type="ECO:0000313" key="5">
    <source>
        <dbReference type="EMBL" id="KAF2193404.1"/>
    </source>
</evidence>
<keyword evidence="4" id="KW-0408">Iron</keyword>
<dbReference type="InterPro" id="IPR004294">
    <property type="entry name" value="Carotenoid_Oase"/>
</dbReference>
<keyword evidence="3" id="KW-0479">Metal-binding</keyword>
<evidence type="ECO:0000256" key="3">
    <source>
        <dbReference type="ARBA" id="ARBA00022723"/>
    </source>
</evidence>
<dbReference type="AlphaFoldDB" id="A0A6A6EPA1"/>
<proteinExistence type="inferred from homology"/>
<evidence type="ECO:0000256" key="1">
    <source>
        <dbReference type="ARBA" id="ARBA00001954"/>
    </source>
</evidence>
<dbReference type="EMBL" id="ML994613">
    <property type="protein sequence ID" value="KAF2193404.1"/>
    <property type="molecule type" value="Genomic_DNA"/>
</dbReference>
<protein>
    <submittedName>
        <fullName evidence="5">Uncharacterized protein</fullName>
    </submittedName>
</protein>
<name>A0A6A6EPA1_9PEZI</name>
<keyword evidence="6" id="KW-1185">Reference proteome</keyword>
<dbReference type="Proteomes" id="UP000800200">
    <property type="component" value="Unassembled WGS sequence"/>
</dbReference>
<dbReference type="Pfam" id="PF03055">
    <property type="entry name" value="RPE65"/>
    <property type="match status" value="1"/>
</dbReference>
<accession>A0A6A6EPA1</accession>
<evidence type="ECO:0000256" key="2">
    <source>
        <dbReference type="ARBA" id="ARBA00006787"/>
    </source>
</evidence>
<reference evidence="5" key="1">
    <citation type="journal article" date="2020" name="Stud. Mycol.">
        <title>101 Dothideomycetes genomes: a test case for predicting lifestyles and emergence of pathogens.</title>
        <authorList>
            <person name="Haridas S."/>
            <person name="Albert R."/>
            <person name="Binder M."/>
            <person name="Bloem J."/>
            <person name="Labutti K."/>
            <person name="Salamov A."/>
            <person name="Andreopoulos B."/>
            <person name="Baker S."/>
            <person name="Barry K."/>
            <person name="Bills G."/>
            <person name="Bluhm B."/>
            <person name="Cannon C."/>
            <person name="Castanera R."/>
            <person name="Culley D."/>
            <person name="Daum C."/>
            <person name="Ezra D."/>
            <person name="Gonzalez J."/>
            <person name="Henrissat B."/>
            <person name="Kuo A."/>
            <person name="Liang C."/>
            <person name="Lipzen A."/>
            <person name="Lutzoni F."/>
            <person name="Magnuson J."/>
            <person name="Mondo S."/>
            <person name="Nolan M."/>
            <person name="Ohm R."/>
            <person name="Pangilinan J."/>
            <person name="Park H.-J."/>
            <person name="Ramirez L."/>
            <person name="Alfaro M."/>
            <person name="Sun H."/>
            <person name="Tritt A."/>
            <person name="Yoshinaga Y."/>
            <person name="Zwiers L.-H."/>
            <person name="Turgeon B."/>
            <person name="Goodwin S."/>
            <person name="Spatafora J."/>
            <person name="Crous P."/>
            <person name="Grigoriev I."/>
        </authorList>
    </citation>
    <scope>NUCLEOTIDE SEQUENCE</scope>
    <source>
        <strain evidence="5">CBS 207.26</strain>
    </source>
</reference>